<dbReference type="RefSeq" id="WP_167949089.1">
    <property type="nucleotide sequence ID" value="NZ_BAAAPQ010000026.1"/>
</dbReference>
<feature type="domain" description="HTH lysR-type" evidence="5">
    <location>
        <begin position="2"/>
        <end position="59"/>
    </location>
</feature>
<name>A0A846RMB4_9MICO</name>
<evidence type="ECO:0000313" key="7">
    <source>
        <dbReference type="Proteomes" id="UP000576792"/>
    </source>
</evidence>
<sequence>MIDLRQMQALMAVAQTGSVARAAKQLGWSQPSVDYHLRNLDRLCGTALVERSTRGSSLTAAGDIMLDRARRILTLSQRALHDVRAYAQSGLTRMKFGTFPTAASALLPSIVKRSKQAGLHIDSTLEEIYQLVAHVNQHDYDAVLLYSVPGYDLPFAPTVSTTEVFREPLQLALPVSHPLARRKSIGVEALVELQDENWLLGSTRDDPIDAIVVDAFKGAGHQLEVEFRTDDYSVMLGMVAAEMVVGLVPLLASMGHHPGVALLPIDDPAFSRSLLVATPHSPAGSELAANTRKLSGIITDCTSLIEDASVHGSELKP</sequence>
<protein>
    <submittedName>
        <fullName evidence="6">Molybdate transport repressor ModE-like protein</fullName>
    </submittedName>
</protein>
<dbReference type="Gene3D" id="1.10.10.10">
    <property type="entry name" value="Winged helix-like DNA-binding domain superfamily/Winged helix DNA-binding domain"/>
    <property type="match status" value="1"/>
</dbReference>
<proteinExistence type="inferred from homology"/>
<dbReference type="AlphaFoldDB" id="A0A846RMB4"/>
<dbReference type="InterPro" id="IPR005119">
    <property type="entry name" value="LysR_subst-bd"/>
</dbReference>
<dbReference type="Pfam" id="PF00126">
    <property type="entry name" value="HTH_1"/>
    <property type="match status" value="1"/>
</dbReference>
<dbReference type="InterPro" id="IPR036388">
    <property type="entry name" value="WH-like_DNA-bd_sf"/>
</dbReference>
<dbReference type="GO" id="GO:0032993">
    <property type="term" value="C:protein-DNA complex"/>
    <property type="evidence" value="ECO:0007669"/>
    <property type="project" value="TreeGrafter"/>
</dbReference>
<organism evidence="6 7">
    <name type="scientific">Brevibacterium marinum</name>
    <dbReference type="NCBI Taxonomy" id="418643"/>
    <lineage>
        <taxon>Bacteria</taxon>
        <taxon>Bacillati</taxon>
        <taxon>Actinomycetota</taxon>
        <taxon>Actinomycetes</taxon>
        <taxon>Micrococcales</taxon>
        <taxon>Brevibacteriaceae</taxon>
        <taxon>Brevibacterium</taxon>
    </lineage>
</organism>
<dbReference type="GO" id="GO:0003677">
    <property type="term" value="F:DNA binding"/>
    <property type="evidence" value="ECO:0007669"/>
    <property type="project" value="UniProtKB-KW"/>
</dbReference>
<comment type="caution">
    <text evidence="6">The sequence shown here is derived from an EMBL/GenBank/DDBJ whole genome shotgun (WGS) entry which is preliminary data.</text>
</comment>
<dbReference type="EMBL" id="JAATJN010000001">
    <property type="protein sequence ID" value="NJC54994.1"/>
    <property type="molecule type" value="Genomic_DNA"/>
</dbReference>
<keyword evidence="2" id="KW-0805">Transcription regulation</keyword>
<dbReference type="PANTHER" id="PTHR30346">
    <property type="entry name" value="TRANSCRIPTIONAL DUAL REGULATOR HCAR-RELATED"/>
    <property type="match status" value="1"/>
</dbReference>
<dbReference type="SUPFAM" id="SSF53850">
    <property type="entry name" value="Periplasmic binding protein-like II"/>
    <property type="match status" value="1"/>
</dbReference>
<dbReference type="SUPFAM" id="SSF46785">
    <property type="entry name" value="Winged helix' DNA-binding domain"/>
    <property type="match status" value="1"/>
</dbReference>
<evidence type="ECO:0000256" key="3">
    <source>
        <dbReference type="ARBA" id="ARBA00023125"/>
    </source>
</evidence>
<dbReference type="GO" id="GO:0003700">
    <property type="term" value="F:DNA-binding transcription factor activity"/>
    <property type="evidence" value="ECO:0007669"/>
    <property type="project" value="InterPro"/>
</dbReference>
<accession>A0A846RMB4</accession>
<dbReference type="InterPro" id="IPR000847">
    <property type="entry name" value="LysR_HTH_N"/>
</dbReference>
<reference evidence="6 7" key="1">
    <citation type="submission" date="2020-03" db="EMBL/GenBank/DDBJ databases">
        <title>Sequencing the genomes of 1000 actinobacteria strains.</title>
        <authorList>
            <person name="Klenk H.-P."/>
        </authorList>
    </citation>
    <scope>NUCLEOTIDE SEQUENCE [LARGE SCALE GENOMIC DNA]</scope>
    <source>
        <strain evidence="6 7">DSM 18964</strain>
    </source>
</reference>
<dbReference type="InterPro" id="IPR036390">
    <property type="entry name" value="WH_DNA-bd_sf"/>
</dbReference>
<keyword evidence="4" id="KW-0804">Transcription</keyword>
<dbReference type="PANTHER" id="PTHR30346:SF29">
    <property type="entry name" value="LYSR SUBSTRATE-BINDING"/>
    <property type="match status" value="1"/>
</dbReference>
<keyword evidence="3" id="KW-0238">DNA-binding</keyword>
<evidence type="ECO:0000256" key="2">
    <source>
        <dbReference type="ARBA" id="ARBA00023015"/>
    </source>
</evidence>
<evidence type="ECO:0000256" key="1">
    <source>
        <dbReference type="ARBA" id="ARBA00009437"/>
    </source>
</evidence>
<evidence type="ECO:0000259" key="5">
    <source>
        <dbReference type="PROSITE" id="PS50931"/>
    </source>
</evidence>
<comment type="similarity">
    <text evidence="1">Belongs to the LysR transcriptional regulatory family.</text>
</comment>
<evidence type="ECO:0000256" key="4">
    <source>
        <dbReference type="ARBA" id="ARBA00023163"/>
    </source>
</evidence>
<evidence type="ECO:0000313" key="6">
    <source>
        <dbReference type="EMBL" id="NJC54994.1"/>
    </source>
</evidence>
<keyword evidence="7" id="KW-1185">Reference proteome</keyword>
<gene>
    <name evidence="6" type="ORF">BKA07_000029</name>
</gene>
<dbReference type="Proteomes" id="UP000576792">
    <property type="component" value="Unassembled WGS sequence"/>
</dbReference>
<dbReference type="PROSITE" id="PS50931">
    <property type="entry name" value="HTH_LYSR"/>
    <property type="match status" value="1"/>
</dbReference>
<dbReference type="Pfam" id="PF03466">
    <property type="entry name" value="LysR_substrate"/>
    <property type="match status" value="1"/>
</dbReference>
<dbReference type="Gene3D" id="3.40.190.10">
    <property type="entry name" value="Periplasmic binding protein-like II"/>
    <property type="match status" value="2"/>
</dbReference>